<evidence type="ECO:0000256" key="4">
    <source>
        <dbReference type="ARBA" id="ARBA00023136"/>
    </source>
</evidence>
<feature type="transmembrane region" description="Helical" evidence="7">
    <location>
        <begin position="110"/>
        <end position="128"/>
    </location>
</feature>
<evidence type="ECO:0000256" key="5">
    <source>
        <dbReference type="ARBA" id="ARBA00038359"/>
    </source>
</evidence>
<gene>
    <name evidence="9" type="ORF">DSL72_008345</name>
</gene>
<evidence type="ECO:0000259" key="8">
    <source>
        <dbReference type="Pfam" id="PF20684"/>
    </source>
</evidence>
<feature type="transmembrane region" description="Helical" evidence="7">
    <location>
        <begin position="37"/>
        <end position="58"/>
    </location>
</feature>
<feature type="domain" description="Rhodopsin" evidence="8">
    <location>
        <begin position="54"/>
        <end position="295"/>
    </location>
</feature>
<name>A0A8A3PKE9_9HELO</name>
<keyword evidence="4 7" id="KW-0472">Membrane</keyword>
<feature type="compositionally biased region" description="Polar residues" evidence="6">
    <location>
        <begin position="314"/>
        <end position="338"/>
    </location>
</feature>
<organism evidence="9 10">
    <name type="scientific">Monilinia vaccinii-corymbosi</name>
    <dbReference type="NCBI Taxonomy" id="61207"/>
    <lineage>
        <taxon>Eukaryota</taxon>
        <taxon>Fungi</taxon>
        <taxon>Dikarya</taxon>
        <taxon>Ascomycota</taxon>
        <taxon>Pezizomycotina</taxon>
        <taxon>Leotiomycetes</taxon>
        <taxon>Helotiales</taxon>
        <taxon>Sclerotiniaceae</taxon>
        <taxon>Monilinia</taxon>
    </lineage>
</organism>
<keyword evidence="3 7" id="KW-1133">Transmembrane helix</keyword>
<proteinExistence type="inferred from homology"/>
<dbReference type="Proteomes" id="UP000672032">
    <property type="component" value="Chromosome 5"/>
</dbReference>
<dbReference type="GO" id="GO:0016020">
    <property type="term" value="C:membrane"/>
    <property type="evidence" value="ECO:0007669"/>
    <property type="project" value="UniProtKB-SubCell"/>
</dbReference>
<reference evidence="9" key="1">
    <citation type="submission" date="2020-10" db="EMBL/GenBank/DDBJ databases">
        <title>Genome Sequence of Monilinia vaccinii-corymbosi Sheds Light on Mummy Berry Disease Infection of Blueberry and Mating Type.</title>
        <authorList>
            <person name="Yow A.G."/>
            <person name="Zhang Y."/>
            <person name="Bansal K."/>
            <person name="Eacker S.M."/>
            <person name="Sullivan S."/>
            <person name="Liachko I."/>
            <person name="Cubeta M.A."/>
            <person name="Rollins J.A."/>
            <person name="Ashrafi H."/>
        </authorList>
    </citation>
    <scope>NUCLEOTIDE SEQUENCE</scope>
    <source>
        <strain evidence="9">RL-1</strain>
    </source>
</reference>
<feature type="compositionally biased region" description="Basic and acidic residues" evidence="6">
    <location>
        <begin position="383"/>
        <end position="401"/>
    </location>
</feature>
<dbReference type="EMBL" id="CP063409">
    <property type="protein sequence ID" value="QSZ35475.1"/>
    <property type="molecule type" value="Genomic_DNA"/>
</dbReference>
<feature type="compositionally biased region" description="Basic and acidic residues" evidence="6">
    <location>
        <begin position="346"/>
        <end position="355"/>
    </location>
</feature>
<feature type="transmembrane region" description="Helical" evidence="7">
    <location>
        <begin position="229"/>
        <end position="252"/>
    </location>
</feature>
<evidence type="ECO:0000256" key="1">
    <source>
        <dbReference type="ARBA" id="ARBA00004141"/>
    </source>
</evidence>
<feature type="transmembrane region" description="Helical" evidence="7">
    <location>
        <begin position="267"/>
        <end position="286"/>
    </location>
</feature>
<comment type="subcellular location">
    <subcellularLocation>
        <location evidence="1">Membrane</location>
        <topology evidence="1">Multi-pass membrane protein</topology>
    </subcellularLocation>
</comment>
<keyword evidence="10" id="KW-1185">Reference proteome</keyword>
<dbReference type="Pfam" id="PF20684">
    <property type="entry name" value="Fung_rhodopsin"/>
    <property type="match status" value="1"/>
</dbReference>
<evidence type="ECO:0000256" key="7">
    <source>
        <dbReference type="SAM" id="Phobius"/>
    </source>
</evidence>
<sequence length="451" mass="50311">MQFPHIEPSKMQLPPIETLAAWPMPNYVDPETRGKGVVIVNAILFPVALGVLLIRFYTRLHISKSFGLDDWLIIAAMVPATTFAMLAILAEEAFKFNRHTWDVPTTQIVFGLQFVLITQIVFTFSHTLTKCSMMALLYRILANGRLFKMVTTVAAAMIALQGTLFIIVVIFQCRPMSHYWTITLAPQPECINQTVHVTWAGSFNTLTDCAVVLFPIPRMLKLQISQRQRLVIVVLFAVGLLVCVAGAIRTYYTYEDLTSSDLTWNTYYVWISSSVELYVGIIGASIPATKPFFRRFFAEPSLISGRNSHYVISSNSKGPFSGDSSNDTSRASRTSRAVPQSDIEMGDMREREARTKGRSSLDAIEEVRGGDASISNFASTGSEGERRRSDDGKRRDMEMGTRDGGMTSGSEEICDYDYERASNDELIGNVDVDVDDDIAVPGRAHLTRFSR</sequence>
<feature type="transmembrane region" description="Helical" evidence="7">
    <location>
        <begin position="70"/>
        <end position="90"/>
    </location>
</feature>
<feature type="compositionally biased region" description="Polar residues" evidence="6">
    <location>
        <begin position="373"/>
        <end position="382"/>
    </location>
</feature>
<dbReference type="PANTHER" id="PTHR33048">
    <property type="entry name" value="PTH11-LIKE INTEGRAL MEMBRANE PROTEIN (AFU_ORTHOLOGUE AFUA_5G11245)"/>
    <property type="match status" value="1"/>
</dbReference>
<dbReference type="OrthoDB" id="4525788at2759"/>
<dbReference type="InterPro" id="IPR052337">
    <property type="entry name" value="SAT4-like"/>
</dbReference>
<feature type="region of interest" description="Disordered" evidence="6">
    <location>
        <begin position="314"/>
        <end position="411"/>
    </location>
</feature>
<evidence type="ECO:0000256" key="3">
    <source>
        <dbReference type="ARBA" id="ARBA00022989"/>
    </source>
</evidence>
<evidence type="ECO:0000313" key="9">
    <source>
        <dbReference type="EMBL" id="QSZ35475.1"/>
    </source>
</evidence>
<evidence type="ECO:0000256" key="2">
    <source>
        <dbReference type="ARBA" id="ARBA00022692"/>
    </source>
</evidence>
<evidence type="ECO:0000256" key="6">
    <source>
        <dbReference type="SAM" id="MobiDB-lite"/>
    </source>
</evidence>
<dbReference type="PANTHER" id="PTHR33048:SF129">
    <property type="entry name" value="INTEGRAL MEMBRANE PROTEIN-RELATED"/>
    <property type="match status" value="1"/>
</dbReference>
<dbReference type="InterPro" id="IPR049326">
    <property type="entry name" value="Rhodopsin_dom_fungi"/>
</dbReference>
<feature type="transmembrane region" description="Helical" evidence="7">
    <location>
        <begin position="149"/>
        <end position="171"/>
    </location>
</feature>
<dbReference type="AlphaFoldDB" id="A0A8A3PKE9"/>
<protein>
    <recommendedName>
        <fullName evidence="8">Rhodopsin domain-containing protein</fullName>
    </recommendedName>
</protein>
<comment type="similarity">
    <text evidence="5">Belongs to the SAT4 family.</text>
</comment>
<evidence type="ECO:0000313" key="10">
    <source>
        <dbReference type="Proteomes" id="UP000672032"/>
    </source>
</evidence>
<accession>A0A8A3PKE9</accession>
<keyword evidence="2 7" id="KW-0812">Transmembrane</keyword>